<comment type="similarity">
    <text evidence="1 5">Belongs to the metallo-dependent hydrolases superfamily. NagA family.</text>
</comment>
<keyword evidence="4 5" id="KW-0119">Carbohydrate metabolism</keyword>
<dbReference type="InterPro" id="IPR011059">
    <property type="entry name" value="Metal-dep_hydrolase_composite"/>
</dbReference>
<accession>A0A443ITG0</accession>
<comment type="caution">
    <text evidence="10">The sequence shown here is derived from an EMBL/GenBank/DDBJ whole genome shotgun (WGS) entry which is preliminary data.</text>
</comment>
<dbReference type="PANTHER" id="PTHR11113:SF14">
    <property type="entry name" value="N-ACETYLGLUCOSAMINE-6-PHOSPHATE DEACETYLASE"/>
    <property type="match status" value="1"/>
</dbReference>
<name>A0A443ITG0_9RHOB</name>
<evidence type="ECO:0000256" key="4">
    <source>
        <dbReference type="ARBA" id="ARBA00023277"/>
    </source>
</evidence>
<feature type="binding site" evidence="8">
    <location>
        <position position="189"/>
    </location>
    <ligand>
        <name>Zn(2+)</name>
        <dbReference type="ChEBI" id="CHEBI:29105"/>
    </ligand>
</feature>
<keyword evidence="2 8" id="KW-0479">Metal-binding</keyword>
<feature type="binding site" evidence="7">
    <location>
        <begin position="213"/>
        <end position="214"/>
    </location>
    <ligand>
        <name>substrate</name>
    </ligand>
</feature>
<feature type="binding site" evidence="7">
    <location>
        <position position="221"/>
    </location>
    <ligand>
        <name>substrate</name>
    </ligand>
</feature>
<feature type="binding site" evidence="7">
    <location>
        <begin position="300"/>
        <end position="302"/>
    </location>
    <ligand>
        <name>substrate</name>
    </ligand>
</feature>
<feature type="binding site" evidence="7">
    <location>
        <position position="244"/>
    </location>
    <ligand>
        <name>substrate</name>
    </ligand>
</feature>
<dbReference type="SUPFAM" id="SSF51556">
    <property type="entry name" value="Metallo-dependent hydrolases"/>
    <property type="match status" value="1"/>
</dbReference>
<evidence type="ECO:0000313" key="10">
    <source>
        <dbReference type="EMBL" id="RWR10968.1"/>
    </source>
</evidence>
<evidence type="ECO:0000256" key="2">
    <source>
        <dbReference type="ARBA" id="ARBA00022723"/>
    </source>
</evidence>
<evidence type="ECO:0000256" key="7">
    <source>
        <dbReference type="PIRSR" id="PIRSR038994-2"/>
    </source>
</evidence>
<reference evidence="10 11" key="2">
    <citation type="submission" date="2019-01" db="EMBL/GenBank/DDBJ databases">
        <authorList>
            <person name="Li Y."/>
        </authorList>
    </citation>
    <scope>NUCLEOTIDE SEQUENCE [LARGE SCALE GENOMIC DNA]</scope>
    <source>
        <strain evidence="10 11">2D-5</strain>
    </source>
</reference>
<feature type="domain" description="Amidohydrolase-related" evidence="9">
    <location>
        <begin position="47"/>
        <end position="348"/>
    </location>
</feature>
<dbReference type="Proteomes" id="UP000285710">
    <property type="component" value="Unassembled WGS sequence"/>
</dbReference>
<evidence type="ECO:0000256" key="3">
    <source>
        <dbReference type="ARBA" id="ARBA00022801"/>
    </source>
</evidence>
<evidence type="ECO:0000256" key="5">
    <source>
        <dbReference type="PIRNR" id="PIRNR038994"/>
    </source>
</evidence>
<feature type="binding site" evidence="8">
    <location>
        <position position="210"/>
    </location>
    <ligand>
        <name>Zn(2+)</name>
        <dbReference type="ChEBI" id="CHEBI:29105"/>
    </ligand>
</feature>
<dbReference type="InterPro" id="IPR006680">
    <property type="entry name" value="Amidohydro-rel"/>
</dbReference>
<dbReference type="Gene3D" id="2.30.40.10">
    <property type="entry name" value="Urease, subunit C, domain 1"/>
    <property type="match status" value="1"/>
</dbReference>
<evidence type="ECO:0000256" key="6">
    <source>
        <dbReference type="PIRSR" id="PIRSR038994-1"/>
    </source>
</evidence>
<dbReference type="InterPro" id="IPR032466">
    <property type="entry name" value="Metal_Hydrolase"/>
</dbReference>
<dbReference type="RefSeq" id="WP_128269864.1">
    <property type="nucleotide sequence ID" value="NZ_SAUW01000011.1"/>
</dbReference>
<proteinExistence type="inferred from homology"/>
<keyword evidence="3 5" id="KW-0378">Hydrolase</keyword>
<evidence type="ECO:0000313" key="11">
    <source>
        <dbReference type="Proteomes" id="UP000285710"/>
    </source>
</evidence>
<protein>
    <submittedName>
        <fullName evidence="10">N-acetylglucosamine-6-phosphate deacetylase</fullName>
    </submittedName>
</protein>
<sequence length="365" mass="38770">MIRLVAAEETFLNGALHRGYVAEIDAGGIRRLRPRRSDETPDLNVRVLMPAGIDLQVNGAGGVMLNSDTSANGIGHIVATLRRLGTGWVMPTLITCEGDRILRAAEAAVDSLGMEGFYGLHIEGPHLNPARRGTHRLDYVRPMDADTLKALEILRRADVPVMLTLAPEVVPAETIRRIADMGVIVSAGHTAATADEVKAGLAAGITCFTHLYNAMPPMTSRDPGVVGTAIGSTAYTGMIVDGHHVSWEMAGIAWRARPLADRVFLVSDAMSTIGGPDHFELYGERIKVRDGALVNAAGALAGAHVDLLTCLRNLVVHVGVPLAEAIRAVTIVPANVMGRTAPTLAAGTAPEEFVMLDADLRRVMP</sequence>
<dbReference type="Gene3D" id="3.20.20.140">
    <property type="entry name" value="Metal-dependent hydrolases"/>
    <property type="match status" value="1"/>
</dbReference>
<dbReference type="InterPro" id="IPR003764">
    <property type="entry name" value="GlcNAc_6-P_deAcase"/>
</dbReference>
<feature type="binding site" evidence="8">
    <location>
        <position position="123"/>
    </location>
    <ligand>
        <name>Zn(2+)</name>
        <dbReference type="ChEBI" id="CHEBI:29105"/>
    </ligand>
</feature>
<evidence type="ECO:0000256" key="1">
    <source>
        <dbReference type="ARBA" id="ARBA00010716"/>
    </source>
</evidence>
<dbReference type="EMBL" id="SAUW01000011">
    <property type="protein sequence ID" value="RWR10968.1"/>
    <property type="molecule type" value="Genomic_DNA"/>
</dbReference>
<dbReference type="GO" id="GO:0046872">
    <property type="term" value="F:metal ion binding"/>
    <property type="evidence" value="ECO:0007669"/>
    <property type="project" value="UniProtKB-KW"/>
</dbReference>
<gene>
    <name evidence="10" type="ORF">D2T33_11545</name>
</gene>
<dbReference type="AlphaFoldDB" id="A0A443ITG0"/>
<dbReference type="GO" id="GO:0006046">
    <property type="term" value="P:N-acetylglucosamine catabolic process"/>
    <property type="evidence" value="ECO:0007669"/>
    <property type="project" value="TreeGrafter"/>
</dbReference>
<dbReference type="GO" id="GO:0008448">
    <property type="term" value="F:N-acetylglucosamine-6-phosphate deacetylase activity"/>
    <property type="evidence" value="ECO:0007669"/>
    <property type="project" value="InterPro"/>
</dbReference>
<organism evidence="10 11">
    <name type="scientific">Paenirhodobacter populi</name>
    <dbReference type="NCBI Taxonomy" id="2306993"/>
    <lineage>
        <taxon>Bacteria</taxon>
        <taxon>Pseudomonadati</taxon>
        <taxon>Pseudomonadota</taxon>
        <taxon>Alphaproteobacteria</taxon>
        <taxon>Rhodobacterales</taxon>
        <taxon>Rhodobacter group</taxon>
        <taxon>Paenirhodobacter</taxon>
    </lineage>
</organism>
<evidence type="ECO:0000259" key="9">
    <source>
        <dbReference type="Pfam" id="PF01979"/>
    </source>
</evidence>
<dbReference type="Pfam" id="PF01979">
    <property type="entry name" value="Amidohydro_1"/>
    <property type="match status" value="1"/>
</dbReference>
<feature type="binding site" evidence="7">
    <location>
        <position position="134"/>
    </location>
    <ligand>
        <name>substrate</name>
    </ligand>
</feature>
<reference evidence="10 11" key="1">
    <citation type="submission" date="2019-01" db="EMBL/GenBank/DDBJ databases">
        <title>Sinorhodobacter populi sp. nov. isolated from the symptomatic bark tissue of Populus euramericana canker.</title>
        <authorList>
            <person name="Xu G."/>
        </authorList>
    </citation>
    <scope>NUCLEOTIDE SEQUENCE [LARGE SCALE GENOMIC DNA]</scope>
    <source>
        <strain evidence="10 11">2D-5</strain>
    </source>
</reference>
<feature type="active site" description="Proton donor/acceptor" evidence="6">
    <location>
        <position position="268"/>
    </location>
</feature>
<keyword evidence="11" id="KW-1185">Reference proteome</keyword>
<comment type="cofactor">
    <cofactor evidence="8">
        <name>a divalent metal cation</name>
        <dbReference type="ChEBI" id="CHEBI:60240"/>
    </cofactor>
    <text evidence="8">Binds 1 divalent metal cation per subunit.</text>
</comment>
<dbReference type="PIRSF" id="PIRSF038994">
    <property type="entry name" value="NagA"/>
    <property type="match status" value="1"/>
</dbReference>
<evidence type="ECO:0000256" key="8">
    <source>
        <dbReference type="PIRSR" id="PIRSR038994-3"/>
    </source>
</evidence>
<dbReference type="PANTHER" id="PTHR11113">
    <property type="entry name" value="N-ACETYLGLUCOSAMINE-6-PHOSPHATE DEACETYLASE"/>
    <property type="match status" value="1"/>
</dbReference>